<feature type="region of interest" description="Disordered" evidence="1">
    <location>
        <begin position="368"/>
        <end position="539"/>
    </location>
</feature>
<evidence type="ECO:0000313" key="2">
    <source>
        <dbReference type="EMBL" id="EFX04011.1"/>
    </source>
</evidence>
<dbReference type="HOGENOM" id="CLU_505318_0_0_1"/>
<feature type="compositionally biased region" description="Acidic residues" evidence="1">
    <location>
        <begin position="398"/>
        <end position="408"/>
    </location>
</feature>
<dbReference type="GO" id="GO:0031298">
    <property type="term" value="C:replication fork protection complex"/>
    <property type="evidence" value="ECO:0007669"/>
    <property type="project" value="TreeGrafter"/>
</dbReference>
<dbReference type="STRING" id="655863.F0XEA3"/>
<dbReference type="Proteomes" id="UP000007796">
    <property type="component" value="Unassembled WGS sequence"/>
</dbReference>
<dbReference type="PANTHER" id="PTHR22940">
    <property type="entry name" value="TIMEOUT/TIMELESS-2"/>
    <property type="match status" value="1"/>
</dbReference>
<gene>
    <name evidence="2" type="ORF">CMQ_939</name>
</gene>
<dbReference type="GO" id="GO:0006281">
    <property type="term" value="P:DNA repair"/>
    <property type="evidence" value="ECO:0007669"/>
    <property type="project" value="TreeGrafter"/>
</dbReference>
<evidence type="ECO:0000313" key="3">
    <source>
        <dbReference type="Proteomes" id="UP000007796"/>
    </source>
</evidence>
<organism evidence="3">
    <name type="scientific">Grosmannia clavigera (strain kw1407 / UAMH 11150)</name>
    <name type="common">Blue stain fungus</name>
    <name type="synonym">Graphiocladiella clavigera</name>
    <dbReference type="NCBI Taxonomy" id="655863"/>
    <lineage>
        <taxon>Eukaryota</taxon>
        <taxon>Fungi</taxon>
        <taxon>Dikarya</taxon>
        <taxon>Ascomycota</taxon>
        <taxon>Pezizomycotina</taxon>
        <taxon>Sordariomycetes</taxon>
        <taxon>Sordariomycetidae</taxon>
        <taxon>Ophiostomatales</taxon>
        <taxon>Ophiostomataceae</taxon>
        <taxon>Leptographium</taxon>
    </lineage>
</organism>
<name>F0XEA3_GROCL</name>
<feature type="compositionally biased region" description="Acidic residues" evidence="1">
    <location>
        <begin position="302"/>
        <end position="318"/>
    </location>
</feature>
<feature type="compositionally biased region" description="Acidic residues" evidence="1">
    <location>
        <begin position="507"/>
        <end position="516"/>
    </location>
</feature>
<feature type="compositionally biased region" description="Basic and acidic residues" evidence="1">
    <location>
        <begin position="477"/>
        <end position="506"/>
    </location>
</feature>
<feature type="compositionally biased region" description="Basic and acidic residues" evidence="1">
    <location>
        <begin position="327"/>
        <end position="353"/>
    </location>
</feature>
<evidence type="ECO:0000256" key="1">
    <source>
        <dbReference type="SAM" id="MobiDB-lite"/>
    </source>
</evidence>
<feature type="compositionally biased region" description="Acidic residues" evidence="1">
    <location>
        <begin position="424"/>
        <end position="435"/>
    </location>
</feature>
<dbReference type="GeneID" id="25982073"/>
<accession>F0XEA3</accession>
<dbReference type="InterPro" id="IPR044998">
    <property type="entry name" value="Timeless"/>
</dbReference>
<proteinExistence type="predicted"/>
<dbReference type="eggNOG" id="KOG1974">
    <property type="taxonomic scope" value="Eukaryota"/>
</dbReference>
<protein>
    <submittedName>
        <fullName evidence="2">DNA repair protein</fullName>
    </submittedName>
</protein>
<dbReference type="PANTHER" id="PTHR22940:SF4">
    <property type="entry name" value="PROTEIN TIMELESS HOMOLOG"/>
    <property type="match status" value="1"/>
</dbReference>
<dbReference type="GO" id="GO:0003677">
    <property type="term" value="F:DNA binding"/>
    <property type="evidence" value="ECO:0007669"/>
    <property type="project" value="TreeGrafter"/>
</dbReference>
<dbReference type="AlphaFoldDB" id="F0XEA3"/>
<dbReference type="InParanoid" id="F0XEA3"/>
<reference evidence="2 3" key="1">
    <citation type="journal article" date="2011" name="Proc. Natl. Acad. Sci. U.S.A.">
        <title>Genome and transcriptome analyses of the mountain pine beetle-fungal symbiont Grosmannia clavigera, a lodgepole pine pathogen.</title>
        <authorList>
            <person name="DiGuistini S."/>
            <person name="Wang Y."/>
            <person name="Liao N.Y."/>
            <person name="Taylor G."/>
            <person name="Tanguay P."/>
            <person name="Feau N."/>
            <person name="Henrissat B."/>
            <person name="Chan S.K."/>
            <person name="Hesse-Orce U."/>
            <person name="Alamouti S.M."/>
            <person name="Tsui C.K.M."/>
            <person name="Docking R.T."/>
            <person name="Levasseur A."/>
            <person name="Haridas S."/>
            <person name="Robertson G."/>
            <person name="Birol I."/>
            <person name="Holt R.A."/>
            <person name="Marra M.A."/>
            <person name="Hamelin R.C."/>
            <person name="Hirst M."/>
            <person name="Jones S.J.M."/>
            <person name="Bohlmann J."/>
            <person name="Breuil C."/>
        </authorList>
    </citation>
    <scope>NUCLEOTIDE SEQUENCE [LARGE SCALE GENOMIC DNA]</scope>
    <source>
        <strain evidence="3">kw1407 / UAMH 11150</strain>
    </source>
</reference>
<feature type="compositionally biased region" description="Basic residues" evidence="1">
    <location>
        <begin position="289"/>
        <end position="298"/>
    </location>
</feature>
<dbReference type="EMBL" id="GL629765">
    <property type="protein sequence ID" value="EFX04011.1"/>
    <property type="molecule type" value="Genomic_DNA"/>
</dbReference>
<dbReference type="GO" id="GO:0000076">
    <property type="term" value="P:DNA replication checkpoint signaling"/>
    <property type="evidence" value="ECO:0007669"/>
    <property type="project" value="TreeGrafter"/>
</dbReference>
<dbReference type="GO" id="GO:0043111">
    <property type="term" value="P:replication fork arrest"/>
    <property type="evidence" value="ECO:0007669"/>
    <property type="project" value="TreeGrafter"/>
</dbReference>
<dbReference type="OrthoDB" id="310853at2759"/>
<keyword evidence="3" id="KW-1185">Reference proteome</keyword>
<feature type="compositionally biased region" description="Acidic residues" evidence="1">
    <location>
        <begin position="457"/>
        <end position="468"/>
    </location>
</feature>
<sequence length="539" mass="60586">MIKGPEPLTRSSSTLFKDWEELSKQILRKCVKKIEERPVLIIEMLFSKSASTAHFLEYGYEKQTVSTTNPRPAAELEFRLAVERDRQIAIVVGVLLDKNQHQHLLWVKRQLEAAGAEKRAWKALDTAMDTLEVAGPDSAEREAGTPPAEPSAGLSEESSPITIRPEDEACRKAMFKNAHLRLLMKLVGFERLVSSIEETIDSVWVVPGSVTAEQLRESLEFINKAEFEPPVFDNDQSAEDQLKRKTAPRKKAVYDDDDDNGNDGLGSGDDMLFPAGGPTARKIVDEGRKKKTLRRRRKRGDDDDGGEGEVGPTEEELDERAQRRRQKELEKARRIKSDLYVHASDDETDDEKDREFFEREEAIRQRVHKAVLLSRDSGEGRVGAGEATKTKRKLAVLSDEEDEEEGDSQELSPRRRKRRKSVETDDGDGSDEDVTEPTATSRKKTSSRQHAGFVDSSSDEDENMETDETPITLTTDRVSDKEPSETSDKESEKQQPDKVPEDAGKDGDDDDDDDDVVPTANKKRQRARGGFLADSDDDE</sequence>
<feature type="region of interest" description="Disordered" evidence="1">
    <location>
        <begin position="135"/>
        <end position="162"/>
    </location>
</feature>
<feature type="region of interest" description="Disordered" evidence="1">
    <location>
        <begin position="230"/>
        <end position="353"/>
    </location>
</feature>
<dbReference type="RefSeq" id="XP_014173493.1">
    <property type="nucleotide sequence ID" value="XM_014318018.1"/>
</dbReference>